<dbReference type="AlphaFoldDB" id="A0A1G6KU24"/>
<evidence type="ECO:0000256" key="1">
    <source>
        <dbReference type="ARBA" id="ARBA00004651"/>
    </source>
</evidence>
<feature type="transmembrane region" description="Helical" evidence="7">
    <location>
        <begin position="369"/>
        <end position="390"/>
    </location>
</feature>
<name>A0A1G6KU24_9FIRM</name>
<dbReference type="Gene3D" id="1.20.81.30">
    <property type="entry name" value="Type II secretion system (T2SS), domain F"/>
    <property type="match status" value="2"/>
</dbReference>
<feature type="transmembrane region" description="Helical" evidence="7">
    <location>
        <begin position="167"/>
        <end position="187"/>
    </location>
</feature>
<dbReference type="EMBL" id="FMYW01000005">
    <property type="protein sequence ID" value="SDC34318.1"/>
    <property type="molecule type" value="Genomic_DNA"/>
</dbReference>
<keyword evidence="5 7" id="KW-1133">Transmembrane helix</keyword>
<accession>A0A1G6KU24</accession>
<keyword evidence="4 7" id="KW-0812">Transmembrane</keyword>
<feature type="transmembrane region" description="Helical" evidence="7">
    <location>
        <begin position="221"/>
        <end position="239"/>
    </location>
</feature>
<proteinExistence type="inferred from homology"/>
<keyword evidence="10" id="KW-1185">Reference proteome</keyword>
<evidence type="ECO:0000256" key="2">
    <source>
        <dbReference type="ARBA" id="ARBA00005745"/>
    </source>
</evidence>
<dbReference type="Proteomes" id="UP000198943">
    <property type="component" value="Unassembled WGS sequence"/>
</dbReference>
<evidence type="ECO:0000313" key="10">
    <source>
        <dbReference type="Proteomes" id="UP000198943"/>
    </source>
</evidence>
<evidence type="ECO:0000259" key="8">
    <source>
        <dbReference type="Pfam" id="PF00482"/>
    </source>
</evidence>
<evidence type="ECO:0000313" key="9">
    <source>
        <dbReference type="EMBL" id="SDC34318.1"/>
    </source>
</evidence>
<dbReference type="GO" id="GO:0005886">
    <property type="term" value="C:plasma membrane"/>
    <property type="evidence" value="ECO:0007669"/>
    <property type="project" value="UniProtKB-SubCell"/>
</dbReference>
<dbReference type="PANTHER" id="PTHR30012:SF0">
    <property type="entry name" value="TYPE II SECRETION SYSTEM PROTEIN F-RELATED"/>
    <property type="match status" value="1"/>
</dbReference>
<organism evidence="9 10">
    <name type="scientific">Succiniclasticum ruminis</name>
    <dbReference type="NCBI Taxonomy" id="40841"/>
    <lineage>
        <taxon>Bacteria</taxon>
        <taxon>Bacillati</taxon>
        <taxon>Bacillota</taxon>
        <taxon>Negativicutes</taxon>
        <taxon>Acidaminococcales</taxon>
        <taxon>Acidaminococcaceae</taxon>
        <taxon>Succiniclasticum</taxon>
    </lineage>
</organism>
<dbReference type="Pfam" id="PF00482">
    <property type="entry name" value="T2SSF"/>
    <property type="match status" value="2"/>
</dbReference>
<feature type="domain" description="Type II secretion system protein GspF" evidence="8">
    <location>
        <begin position="265"/>
        <end position="388"/>
    </location>
</feature>
<reference evidence="10" key="1">
    <citation type="submission" date="2016-10" db="EMBL/GenBank/DDBJ databases">
        <authorList>
            <person name="Varghese N."/>
            <person name="Submissions S."/>
        </authorList>
    </citation>
    <scope>NUCLEOTIDE SEQUENCE [LARGE SCALE GENOMIC DNA]</scope>
    <source>
        <strain evidence="10">DSM 11005</strain>
    </source>
</reference>
<keyword evidence="6 7" id="KW-0472">Membrane</keyword>
<evidence type="ECO:0000256" key="5">
    <source>
        <dbReference type="ARBA" id="ARBA00022989"/>
    </source>
</evidence>
<dbReference type="OrthoDB" id="9805682at2"/>
<dbReference type="PANTHER" id="PTHR30012">
    <property type="entry name" value="GENERAL SECRETION PATHWAY PROTEIN"/>
    <property type="match status" value="1"/>
</dbReference>
<gene>
    <name evidence="9" type="ORF">SAMN04487864_10596</name>
</gene>
<keyword evidence="3" id="KW-1003">Cell membrane</keyword>
<dbReference type="InterPro" id="IPR042094">
    <property type="entry name" value="T2SS_GspF_sf"/>
</dbReference>
<protein>
    <submittedName>
        <fullName evidence="9">Type II secretion system protein F (GspF)</fullName>
    </submittedName>
</protein>
<evidence type="ECO:0000256" key="4">
    <source>
        <dbReference type="ARBA" id="ARBA00022692"/>
    </source>
</evidence>
<evidence type="ECO:0000256" key="3">
    <source>
        <dbReference type="ARBA" id="ARBA00022475"/>
    </source>
</evidence>
<dbReference type="PRINTS" id="PR00812">
    <property type="entry name" value="BCTERIALGSPF"/>
</dbReference>
<comment type="similarity">
    <text evidence="2">Belongs to the GSP F family.</text>
</comment>
<evidence type="ECO:0000256" key="6">
    <source>
        <dbReference type="ARBA" id="ARBA00023136"/>
    </source>
</evidence>
<feature type="domain" description="Type II secretion system protein GspF" evidence="8">
    <location>
        <begin position="69"/>
        <end position="191"/>
    </location>
</feature>
<dbReference type="InterPro" id="IPR018076">
    <property type="entry name" value="T2SS_GspF_dom"/>
</dbReference>
<sequence>MRLFRWQARSSGGKAYNGEYYAENEKQVIDFVHRNYGYVVNIEMVKNKKAFHRLFKPRLQFSNRERANFYKQLSTLLDAGIPIVKGIEMVAERLSEKYKPICTRLNLSLQSGRPLSYAMSLQPGSFSEMNVSVVEAGEVSGQISQVLLSLSEFYKQQDKLAKLVRNVCIYPGFLLTLAFLTFIFFSVKLVPSFADLYRSLGVKETALLQTLLSVSNLLENHAIALSCMCVAGSKVLLLQRAKILSLLMRFPGIRCIRHSFLEIRFTRLMALMLHSGISFPEAILRASVTLTDASMKNNAKKFSENVLRGVGITEAAMQSGDLFSQTGLEFLSIGESSGNLPDMLDEFAKIQEQELFTHLRDIKAILEPALVVIIATMIFAVMAVMLSPLFDLMTRMPEYT</sequence>
<comment type="subcellular location">
    <subcellularLocation>
        <location evidence="1">Cell membrane</location>
        <topology evidence="1">Multi-pass membrane protein</topology>
    </subcellularLocation>
</comment>
<evidence type="ECO:0000256" key="7">
    <source>
        <dbReference type="SAM" id="Phobius"/>
    </source>
</evidence>
<dbReference type="InterPro" id="IPR003004">
    <property type="entry name" value="GspF/PilC"/>
</dbReference>